<keyword evidence="4 6" id="KW-0808">Transferase</keyword>
<keyword evidence="5 6" id="KW-0949">S-adenosyl-L-methionine</keyword>
<dbReference type="GO" id="GO:0032259">
    <property type="term" value="P:methylation"/>
    <property type="evidence" value="ECO:0007669"/>
    <property type="project" value="UniProtKB-KW"/>
</dbReference>
<dbReference type="HAMAP" id="MF_00735">
    <property type="entry name" value="Methyltr_PrmA"/>
    <property type="match status" value="1"/>
</dbReference>
<comment type="subcellular location">
    <subcellularLocation>
        <location evidence="6">Cytoplasm</location>
    </subcellularLocation>
</comment>
<feature type="binding site" evidence="6">
    <location>
        <position position="150"/>
    </location>
    <ligand>
        <name>S-adenosyl-L-methionine</name>
        <dbReference type="ChEBI" id="CHEBI:59789"/>
    </ligand>
</feature>
<evidence type="ECO:0000256" key="5">
    <source>
        <dbReference type="ARBA" id="ARBA00022691"/>
    </source>
</evidence>
<accession>A0A2S0HXF5</accession>
<dbReference type="RefSeq" id="WP_105216583.1">
    <property type="nucleotide sequence ID" value="NZ_CP027062.1"/>
</dbReference>
<dbReference type="GO" id="GO:0005737">
    <property type="term" value="C:cytoplasm"/>
    <property type="evidence" value="ECO:0007669"/>
    <property type="project" value="UniProtKB-SubCell"/>
</dbReference>
<dbReference type="KEGG" id="aue:C5O00_09205"/>
<dbReference type="GO" id="GO:0008276">
    <property type="term" value="F:protein methyltransferase activity"/>
    <property type="evidence" value="ECO:0007669"/>
    <property type="project" value="UniProtKB-UniRule"/>
</dbReference>
<dbReference type="CDD" id="cd02440">
    <property type="entry name" value="AdoMet_MTases"/>
    <property type="match status" value="1"/>
</dbReference>
<keyword evidence="3 6" id="KW-0489">Methyltransferase</keyword>
<comment type="similarity">
    <text evidence="1 6">Belongs to the methyltransferase superfamily. PrmA family.</text>
</comment>
<dbReference type="PANTHER" id="PTHR43648:SF1">
    <property type="entry name" value="ELECTRON TRANSFER FLAVOPROTEIN BETA SUBUNIT LYSINE METHYLTRANSFERASE"/>
    <property type="match status" value="1"/>
</dbReference>
<feature type="binding site" evidence="6">
    <location>
        <position position="172"/>
    </location>
    <ligand>
        <name>S-adenosyl-L-methionine</name>
        <dbReference type="ChEBI" id="CHEBI:59789"/>
    </ligand>
</feature>
<evidence type="ECO:0000256" key="3">
    <source>
        <dbReference type="ARBA" id="ARBA00022603"/>
    </source>
</evidence>
<keyword evidence="2 6" id="KW-0963">Cytoplasm</keyword>
<evidence type="ECO:0000313" key="7">
    <source>
        <dbReference type="EMBL" id="AVI51342.1"/>
    </source>
</evidence>
<comment type="catalytic activity">
    <reaction evidence="6">
        <text>L-lysyl-[protein] + 3 S-adenosyl-L-methionine = N(6),N(6),N(6)-trimethyl-L-lysyl-[protein] + 3 S-adenosyl-L-homocysteine + 3 H(+)</text>
        <dbReference type="Rhea" id="RHEA:54192"/>
        <dbReference type="Rhea" id="RHEA-COMP:9752"/>
        <dbReference type="Rhea" id="RHEA-COMP:13826"/>
        <dbReference type="ChEBI" id="CHEBI:15378"/>
        <dbReference type="ChEBI" id="CHEBI:29969"/>
        <dbReference type="ChEBI" id="CHEBI:57856"/>
        <dbReference type="ChEBI" id="CHEBI:59789"/>
        <dbReference type="ChEBI" id="CHEBI:61961"/>
    </reaction>
</comment>
<dbReference type="AlphaFoldDB" id="A0A2S0HXF5"/>
<dbReference type="SUPFAM" id="SSF53335">
    <property type="entry name" value="S-adenosyl-L-methionine-dependent methyltransferases"/>
    <property type="match status" value="1"/>
</dbReference>
<keyword evidence="8" id="KW-1185">Reference proteome</keyword>
<proteinExistence type="inferred from homology"/>
<organism evidence="7 8">
    <name type="scientific">Pukyongia salina</name>
    <dbReference type="NCBI Taxonomy" id="2094025"/>
    <lineage>
        <taxon>Bacteria</taxon>
        <taxon>Pseudomonadati</taxon>
        <taxon>Bacteroidota</taxon>
        <taxon>Flavobacteriia</taxon>
        <taxon>Flavobacteriales</taxon>
        <taxon>Flavobacteriaceae</taxon>
        <taxon>Pukyongia</taxon>
    </lineage>
</organism>
<dbReference type="GO" id="GO:0005840">
    <property type="term" value="C:ribosome"/>
    <property type="evidence" value="ECO:0007669"/>
    <property type="project" value="UniProtKB-KW"/>
</dbReference>
<feature type="binding site" evidence="6">
    <location>
        <position position="129"/>
    </location>
    <ligand>
        <name>S-adenosyl-L-methionine</name>
        <dbReference type="ChEBI" id="CHEBI:59789"/>
    </ligand>
</feature>
<keyword evidence="7" id="KW-0687">Ribonucleoprotein</keyword>
<evidence type="ECO:0000256" key="2">
    <source>
        <dbReference type="ARBA" id="ARBA00022490"/>
    </source>
</evidence>
<evidence type="ECO:0000256" key="6">
    <source>
        <dbReference type="HAMAP-Rule" id="MF_00735"/>
    </source>
</evidence>
<evidence type="ECO:0000313" key="8">
    <source>
        <dbReference type="Proteomes" id="UP000238442"/>
    </source>
</evidence>
<dbReference type="PANTHER" id="PTHR43648">
    <property type="entry name" value="ELECTRON TRANSFER FLAVOPROTEIN BETA SUBUNIT LYSINE METHYLTRANSFERASE"/>
    <property type="match status" value="1"/>
</dbReference>
<protein>
    <recommendedName>
        <fullName evidence="6">Ribosomal protein L11 methyltransferase</fullName>
        <shortName evidence="6">L11 Mtase</shortName>
        <ecNumber evidence="6">2.1.1.-</ecNumber>
    </recommendedName>
</protein>
<dbReference type="InterPro" id="IPR004498">
    <property type="entry name" value="Ribosomal_PrmA_MeTrfase"/>
</dbReference>
<reference evidence="7 8" key="1">
    <citation type="submission" date="2018-02" db="EMBL/GenBank/DDBJ databases">
        <title>Genomic analysis of the strain RR4-38 isolated from a seawater recirculating aquaculture system.</title>
        <authorList>
            <person name="Kim Y.-S."/>
            <person name="Jang Y.H."/>
            <person name="Kim K.-H."/>
        </authorList>
    </citation>
    <scope>NUCLEOTIDE SEQUENCE [LARGE SCALE GENOMIC DNA]</scope>
    <source>
        <strain evidence="7 8">RR4-38</strain>
    </source>
</reference>
<dbReference type="NCBIfam" id="NF001785">
    <property type="entry name" value="PRK00517.2-2"/>
    <property type="match status" value="1"/>
</dbReference>
<name>A0A2S0HXF5_9FLAO</name>
<dbReference type="InterPro" id="IPR029063">
    <property type="entry name" value="SAM-dependent_MTases_sf"/>
</dbReference>
<feature type="binding site" evidence="6">
    <location>
        <position position="215"/>
    </location>
    <ligand>
        <name>S-adenosyl-L-methionine</name>
        <dbReference type="ChEBI" id="CHEBI:59789"/>
    </ligand>
</feature>
<dbReference type="EMBL" id="CP027062">
    <property type="protein sequence ID" value="AVI51342.1"/>
    <property type="molecule type" value="Genomic_DNA"/>
</dbReference>
<comment type="function">
    <text evidence="6">Methylates ribosomal protein L11.</text>
</comment>
<dbReference type="PIRSF" id="PIRSF000401">
    <property type="entry name" value="RPL11_MTase"/>
    <property type="match status" value="1"/>
</dbReference>
<dbReference type="OrthoDB" id="9785995at2"/>
<dbReference type="Pfam" id="PF06325">
    <property type="entry name" value="PrmA"/>
    <property type="match status" value="1"/>
</dbReference>
<dbReference type="Gene3D" id="3.40.50.150">
    <property type="entry name" value="Vaccinia Virus protein VP39"/>
    <property type="match status" value="1"/>
</dbReference>
<dbReference type="InterPro" id="IPR050078">
    <property type="entry name" value="Ribosomal_L11_MeTrfase_PrmA"/>
</dbReference>
<keyword evidence="7" id="KW-0689">Ribosomal protein</keyword>
<gene>
    <name evidence="6" type="primary">prmA</name>
    <name evidence="7" type="ORF">C5O00_09205</name>
</gene>
<dbReference type="EC" id="2.1.1.-" evidence="6"/>
<evidence type="ECO:0000256" key="4">
    <source>
        <dbReference type="ARBA" id="ARBA00022679"/>
    </source>
</evidence>
<evidence type="ECO:0000256" key="1">
    <source>
        <dbReference type="ARBA" id="ARBA00009741"/>
    </source>
</evidence>
<dbReference type="Proteomes" id="UP000238442">
    <property type="component" value="Chromosome"/>
</dbReference>
<sequence length="278" mass="31520">MAQTYIEYKFSVLPLQPGSEILIAQLGELGFESFVETDEGVDAYILKDKWEPEKLEGVQLLNNEEFIIGYTSRIIEQVNWNEEWERNFEPIEVSEQCVVRAPFHSTFHVSYEIIIEPKMSFGTGHHETTHMMLEYLLEADMQGKTVLDMGCGTAVLAILAEMRGAGDVDAIDIDAWCVENSGENISRNNCRNIKVALGDSTVIDSVKKYDVVIANINRNVLLKDIGIYADILKEDGMLLLSGFYLEDLEIIRKSCVTHGLKYVNNKLRNNWVAVKFVN</sequence>